<evidence type="ECO:0000256" key="3">
    <source>
        <dbReference type="ARBA" id="ARBA00022630"/>
    </source>
</evidence>
<comment type="caution">
    <text evidence="9">The sequence shown here is derived from an EMBL/GenBank/DDBJ whole genome shotgun (WGS) entry which is preliminary data.</text>
</comment>
<dbReference type="Pfam" id="PF02771">
    <property type="entry name" value="Acyl-CoA_dh_N"/>
    <property type="match status" value="1"/>
</dbReference>
<organism evidence="9 10">
    <name type="scientific">Actinocrispum wychmicini</name>
    <dbReference type="NCBI Taxonomy" id="1213861"/>
    <lineage>
        <taxon>Bacteria</taxon>
        <taxon>Bacillati</taxon>
        <taxon>Actinomycetota</taxon>
        <taxon>Actinomycetes</taxon>
        <taxon>Pseudonocardiales</taxon>
        <taxon>Pseudonocardiaceae</taxon>
        <taxon>Actinocrispum</taxon>
    </lineage>
</organism>
<dbReference type="Gene3D" id="1.20.140.10">
    <property type="entry name" value="Butyryl-CoA Dehydrogenase, subunit A, domain 3"/>
    <property type="match status" value="1"/>
</dbReference>
<dbReference type="Pfam" id="PF02770">
    <property type="entry name" value="Acyl-CoA_dh_M"/>
    <property type="match status" value="1"/>
</dbReference>
<accession>A0A4R2JBW9</accession>
<keyword evidence="4 5" id="KW-0274">FAD</keyword>
<comment type="similarity">
    <text evidence="2 5">Belongs to the acyl-CoA dehydrogenase family.</text>
</comment>
<evidence type="ECO:0000256" key="1">
    <source>
        <dbReference type="ARBA" id="ARBA00001974"/>
    </source>
</evidence>
<dbReference type="AlphaFoldDB" id="A0A4R2JBW9"/>
<name>A0A4R2JBW9_9PSEU</name>
<evidence type="ECO:0000256" key="5">
    <source>
        <dbReference type="RuleBase" id="RU362125"/>
    </source>
</evidence>
<dbReference type="InterPro" id="IPR009100">
    <property type="entry name" value="AcylCoA_DH/oxidase_NM_dom_sf"/>
</dbReference>
<protein>
    <submittedName>
        <fullName evidence="9">Alkylation response protein AidB-like acyl-CoA dehydrogenase</fullName>
    </submittedName>
</protein>
<evidence type="ECO:0000259" key="7">
    <source>
        <dbReference type="Pfam" id="PF02770"/>
    </source>
</evidence>
<dbReference type="InterPro" id="IPR037069">
    <property type="entry name" value="AcylCoA_DH/ox_N_sf"/>
</dbReference>
<dbReference type="Gene3D" id="1.10.540.10">
    <property type="entry name" value="Acyl-CoA dehydrogenase/oxidase, N-terminal domain"/>
    <property type="match status" value="1"/>
</dbReference>
<dbReference type="InterPro" id="IPR013786">
    <property type="entry name" value="AcylCoA_DH/ox_N"/>
</dbReference>
<dbReference type="CDD" id="cd00567">
    <property type="entry name" value="ACAD"/>
    <property type="match status" value="1"/>
</dbReference>
<feature type="domain" description="Acyl-CoA dehydrogenase/oxidase N-terminal" evidence="8">
    <location>
        <begin position="38"/>
        <end position="122"/>
    </location>
</feature>
<sequence length="557" mass="60899">MTDRTGFLADLVVGRPRWDLMAPFPTPPPDDQRAGDKVVAEVRAFLAGRLDPLAVDENRLLPPQFLTDLRGSDYLRMQLPTADGGLGLSDFSTFRAISAFMAESVAAGFVVATHNGIGLPMLLPVLPPGPQRDLISRRIADGVLSGWADTESIGAANRRMTTTAIPVDSGYVLSGDKIFISNGPVADELIVGASTPGAEDAGLFVVNTRSPGFRVRARQEVLGLRGLPLGALTLEAVRVSADRVIVGPGRHWRDLPLLEPTSARGRVYLISSAALAMARRCLKFQRNFVTRRSVDHVGLADYPAIQHLVATSVADVYAIDTVTRWCLLGSDDGTNLDGRFLDRHAAKNINSLACWRVVDRTMSLLAAEGAETATSKRRRQASTLPMEQLFRDARVLRITGGVDFNVAFRGARLALDRCYTDVPRRAEPSDAVPAPIAARLSARNQAHLTATTVASRNLAVTCRELTRRHPDRTELFQQELIMIPLGMIMHELLAMSVVLARAATEDRDQQSVVDVYCTQARNRLAGLWRDLERADAEPYRRVTTQWLAADENSMAPL</sequence>
<reference evidence="9 10" key="1">
    <citation type="submission" date="2019-03" db="EMBL/GenBank/DDBJ databases">
        <title>Genomic Encyclopedia of Type Strains, Phase IV (KMG-IV): sequencing the most valuable type-strain genomes for metagenomic binning, comparative biology and taxonomic classification.</title>
        <authorList>
            <person name="Goeker M."/>
        </authorList>
    </citation>
    <scope>NUCLEOTIDE SEQUENCE [LARGE SCALE GENOMIC DNA]</scope>
    <source>
        <strain evidence="9 10">DSM 45934</strain>
    </source>
</reference>
<dbReference type="EMBL" id="SLWS01000009">
    <property type="protein sequence ID" value="TCO54266.1"/>
    <property type="molecule type" value="Genomic_DNA"/>
</dbReference>
<dbReference type="SUPFAM" id="SSF47203">
    <property type="entry name" value="Acyl-CoA dehydrogenase C-terminal domain-like"/>
    <property type="match status" value="1"/>
</dbReference>
<keyword evidence="3 5" id="KW-0285">Flavoprotein</keyword>
<dbReference type="RefSeq" id="WP_132123247.1">
    <property type="nucleotide sequence ID" value="NZ_SLWS01000009.1"/>
</dbReference>
<dbReference type="Proteomes" id="UP000295680">
    <property type="component" value="Unassembled WGS sequence"/>
</dbReference>
<keyword evidence="5" id="KW-0560">Oxidoreductase</keyword>
<dbReference type="InterPro" id="IPR006091">
    <property type="entry name" value="Acyl-CoA_Oxase/DH_mid-dom"/>
</dbReference>
<gene>
    <name evidence="9" type="ORF">EV192_109246</name>
</gene>
<dbReference type="OrthoDB" id="6637748at2"/>
<dbReference type="SUPFAM" id="SSF56645">
    <property type="entry name" value="Acyl-CoA dehydrogenase NM domain-like"/>
    <property type="match status" value="1"/>
</dbReference>
<evidence type="ECO:0000313" key="10">
    <source>
        <dbReference type="Proteomes" id="UP000295680"/>
    </source>
</evidence>
<evidence type="ECO:0000256" key="2">
    <source>
        <dbReference type="ARBA" id="ARBA00009347"/>
    </source>
</evidence>
<evidence type="ECO:0000313" key="9">
    <source>
        <dbReference type="EMBL" id="TCO54266.1"/>
    </source>
</evidence>
<evidence type="ECO:0000259" key="6">
    <source>
        <dbReference type="Pfam" id="PF00441"/>
    </source>
</evidence>
<dbReference type="GO" id="GO:0050660">
    <property type="term" value="F:flavin adenine dinucleotide binding"/>
    <property type="evidence" value="ECO:0007669"/>
    <property type="project" value="InterPro"/>
</dbReference>
<dbReference type="PANTHER" id="PTHR43884:SF12">
    <property type="entry name" value="ISOVALERYL-COA DEHYDROGENASE, MITOCHONDRIAL-RELATED"/>
    <property type="match status" value="1"/>
</dbReference>
<comment type="cofactor">
    <cofactor evidence="1 5">
        <name>FAD</name>
        <dbReference type="ChEBI" id="CHEBI:57692"/>
    </cofactor>
</comment>
<evidence type="ECO:0000256" key="4">
    <source>
        <dbReference type="ARBA" id="ARBA00022827"/>
    </source>
</evidence>
<dbReference type="InterPro" id="IPR036250">
    <property type="entry name" value="AcylCo_DH-like_C"/>
</dbReference>
<dbReference type="InterPro" id="IPR046373">
    <property type="entry name" value="Acyl-CoA_Oxase/DH_mid-dom_sf"/>
</dbReference>
<feature type="domain" description="Acyl-CoA dehydrogenase/oxidase C-terminal" evidence="6">
    <location>
        <begin position="270"/>
        <end position="402"/>
    </location>
</feature>
<dbReference type="InterPro" id="IPR009075">
    <property type="entry name" value="AcylCo_DH/oxidase_C"/>
</dbReference>
<evidence type="ECO:0000259" key="8">
    <source>
        <dbReference type="Pfam" id="PF02771"/>
    </source>
</evidence>
<dbReference type="PANTHER" id="PTHR43884">
    <property type="entry name" value="ACYL-COA DEHYDROGENASE"/>
    <property type="match status" value="1"/>
</dbReference>
<dbReference type="Pfam" id="PF00441">
    <property type="entry name" value="Acyl-CoA_dh_1"/>
    <property type="match status" value="1"/>
</dbReference>
<proteinExistence type="inferred from homology"/>
<dbReference type="Gene3D" id="2.40.110.10">
    <property type="entry name" value="Butyryl-CoA Dehydrogenase, subunit A, domain 2"/>
    <property type="match status" value="1"/>
</dbReference>
<keyword evidence="10" id="KW-1185">Reference proteome</keyword>
<feature type="domain" description="Acyl-CoA oxidase/dehydrogenase middle" evidence="7">
    <location>
        <begin position="154"/>
        <end position="237"/>
    </location>
</feature>
<dbReference type="GO" id="GO:0003995">
    <property type="term" value="F:acyl-CoA dehydrogenase activity"/>
    <property type="evidence" value="ECO:0007669"/>
    <property type="project" value="TreeGrafter"/>
</dbReference>